<dbReference type="SUPFAM" id="SSF54495">
    <property type="entry name" value="UBC-like"/>
    <property type="match status" value="1"/>
</dbReference>
<evidence type="ECO:0000256" key="10">
    <source>
        <dbReference type="ARBA" id="ARBA00044508"/>
    </source>
</evidence>
<protein>
    <recommendedName>
        <fullName evidence="3">RBR-type E3 ubiquitin transferase</fullName>
        <ecNumber evidence="3">2.3.2.31</ecNumber>
    </recommendedName>
</protein>
<comment type="similarity">
    <text evidence="10">Belongs to the RBR family. RNF14 subfamily.</text>
</comment>
<dbReference type="InterPro" id="IPR006575">
    <property type="entry name" value="RWD_dom"/>
</dbReference>
<dbReference type="SMART" id="SM00647">
    <property type="entry name" value="IBR"/>
    <property type="match status" value="2"/>
</dbReference>
<dbReference type="Proteomes" id="UP001431783">
    <property type="component" value="Unassembled WGS sequence"/>
</dbReference>
<dbReference type="InterPro" id="IPR013083">
    <property type="entry name" value="Znf_RING/FYVE/PHD"/>
</dbReference>
<dbReference type="PROSITE" id="PS51873">
    <property type="entry name" value="TRIAD"/>
    <property type="match status" value="1"/>
</dbReference>
<gene>
    <name evidence="15" type="ORF">WA026_013563</name>
</gene>
<dbReference type="GO" id="GO:0008270">
    <property type="term" value="F:zinc ion binding"/>
    <property type="evidence" value="ECO:0007669"/>
    <property type="project" value="UniProtKB-KW"/>
</dbReference>
<proteinExistence type="inferred from homology"/>
<dbReference type="InterPro" id="IPR044066">
    <property type="entry name" value="TRIAD_supradom"/>
</dbReference>
<dbReference type="Pfam" id="PF05773">
    <property type="entry name" value="RWD"/>
    <property type="match status" value="1"/>
</dbReference>
<feature type="domain" description="RING-type" evidence="12">
    <location>
        <begin position="240"/>
        <end position="289"/>
    </location>
</feature>
<evidence type="ECO:0000256" key="6">
    <source>
        <dbReference type="ARBA" id="ARBA00022737"/>
    </source>
</evidence>
<keyword evidence="8" id="KW-0833">Ubl conjugation pathway</keyword>
<evidence type="ECO:0000256" key="8">
    <source>
        <dbReference type="ARBA" id="ARBA00022786"/>
    </source>
</evidence>
<keyword evidence="9" id="KW-0862">Zinc</keyword>
<evidence type="ECO:0000256" key="7">
    <source>
        <dbReference type="ARBA" id="ARBA00022771"/>
    </source>
</evidence>
<evidence type="ECO:0000256" key="1">
    <source>
        <dbReference type="ARBA" id="ARBA00001798"/>
    </source>
</evidence>
<dbReference type="AlphaFoldDB" id="A0AAW1V6C2"/>
<dbReference type="Gene3D" id="2.20.25.20">
    <property type="match status" value="1"/>
</dbReference>
<dbReference type="CDD" id="cd20354">
    <property type="entry name" value="Rcat_RBR_RNF14"/>
    <property type="match status" value="1"/>
</dbReference>
<dbReference type="GO" id="GO:0061630">
    <property type="term" value="F:ubiquitin protein ligase activity"/>
    <property type="evidence" value="ECO:0007669"/>
    <property type="project" value="UniProtKB-EC"/>
</dbReference>
<dbReference type="SMART" id="SM00591">
    <property type="entry name" value="RWD"/>
    <property type="match status" value="1"/>
</dbReference>
<evidence type="ECO:0000256" key="9">
    <source>
        <dbReference type="ARBA" id="ARBA00022833"/>
    </source>
</evidence>
<keyword evidence="16" id="KW-1185">Reference proteome</keyword>
<evidence type="ECO:0000256" key="5">
    <source>
        <dbReference type="ARBA" id="ARBA00022723"/>
    </source>
</evidence>
<accession>A0AAW1V6C2</accession>
<sequence>MDSEKQKDEVTALESIYTDEEFSYFKEGNVHKITVKIFPILPQNFCLTYKHCNGTTLEEKKIFISNLPPVILSIILPLDYPSVSPPIYTLRSSWLRYQAMLKLCNELNRLWNMNKGQEILFTWMNFLQNDLLEFLNIKDTIDIDQALAYYRISKSNFERDSQICTTNNSLNCNSNNNHNVAGSSKEPQKKMIRNMRRTRHKALDTRVICDIIGNKNPLQMLIDYNEMKSQAQFMKDLFKCNICFADKLGQYCTKFIPCSHVFCKECTANYVRTKIGDGSVQNILCPEEKCESELHLSQVKELLLPEEFYKFDSMLLSSTLDMMTDIIYCPRRNCQYPVSKEEDEKMATCPMCRYVFCIYCKMVYHGIEPCKMKIVVKDASVEEIEELKRRYGEKQVQLMIENSRSEDWIYSHSQMCPKCYTAIEKADGCNKMTCWKCGTYFCWNCLQKLDKNDPYMHFRNPSSRCFEKLWPREYEDEGDVDNEAIGEQDLANNYFRLFYV</sequence>
<evidence type="ECO:0000256" key="2">
    <source>
        <dbReference type="ARBA" id="ARBA00004906"/>
    </source>
</evidence>
<dbReference type="CDD" id="cd16628">
    <property type="entry name" value="RING-HC_RBR_RNF14"/>
    <property type="match status" value="1"/>
</dbReference>
<name>A0AAW1V6C2_9CUCU</name>
<dbReference type="PANTHER" id="PTHR11685">
    <property type="entry name" value="RBR FAMILY RING FINGER AND IBR DOMAIN-CONTAINING"/>
    <property type="match status" value="1"/>
</dbReference>
<dbReference type="InterPro" id="IPR047548">
    <property type="entry name" value="Rcat_RBR_RNF14"/>
</dbReference>
<feature type="domain" description="RING-type" evidence="14">
    <location>
        <begin position="236"/>
        <end position="469"/>
    </location>
</feature>
<dbReference type="InterPro" id="IPR031128">
    <property type="entry name" value="RNF14_RING-HC_Zfn"/>
</dbReference>
<dbReference type="Pfam" id="PF26200">
    <property type="entry name" value="Rcat_RNF216"/>
    <property type="match status" value="1"/>
</dbReference>
<keyword evidence="5" id="KW-0479">Metal-binding</keyword>
<dbReference type="EC" id="2.3.2.31" evidence="3"/>
<comment type="caution">
    <text evidence="15">The sequence shown here is derived from an EMBL/GenBank/DDBJ whole genome shotgun (WGS) entry which is preliminary data.</text>
</comment>
<evidence type="ECO:0000256" key="4">
    <source>
        <dbReference type="ARBA" id="ARBA00022679"/>
    </source>
</evidence>
<dbReference type="SUPFAM" id="SSF57850">
    <property type="entry name" value="RING/U-box"/>
    <property type="match status" value="3"/>
</dbReference>
<evidence type="ECO:0000313" key="15">
    <source>
        <dbReference type="EMBL" id="KAK9891252.1"/>
    </source>
</evidence>
<dbReference type="InterPro" id="IPR002867">
    <property type="entry name" value="IBR_dom"/>
</dbReference>
<dbReference type="Gene3D" id="3.30.40.10">
    <property type="entry name" value="Zinc/RING finger domain, C3HC4 (zinc finger)"/>
    <property type="match status" value="1"/>
</dbReference>
<dbReference type="InterPro" id="IPR016135">
    <property type="entry name" value="UBQ-conjugating_enzyme/RWD"/>
</dbReference>
<dbReference type="GO" id="GO:0016567">
    <property type="term" value="P:protein ubiquitination"/>
    <property type="evidence" value="ECO:0007669"/>
    <property type="project" value="InterPro"/>
</dbReference>
<evidence type="ECO:0000259" key="14">
    <source>
        <dbReference type="PROSITE" id="PS51873"/>
    </source>
</evidence>
<dbReference type="InterPro" id="IPR001841">
    <property type="entry name" value="Znf_RING"/>
</dbReference>
<dbReference type="InterPro" id="IPR031127">
    <property type="entry name" value="E3_UB_ligase_RBR"/>
</dbReference>
<dbReference type="Pfam" id="PF01485">
    <property type="entry name" value="IBR"/>
    <property type="match status" value="1"/>
</dbReference>
<comment type="catalytic activity">
    <reaction evidence="1">
        <text>[E2 ubiquitin-conjugating enzyme]-S-ubiquitinyl-L-cysteine + [acceptor protein]-L-lysine = [E2 ubiquitin-conjugating enzyme]-L-cysteine + [acceptor protein]-N(6)-ubiquitinyl-L-lysine.</text>
        <dbReference type="EC" id="2.3.2.31"/>
    </reaction>
</comment>
<keyword evidence="7 11" id="KW-0863">Zinc-finger</keyword>
<keyword evidence="4" id="KW-0808">Transferase</keyword>
<organism evidence="15 16">
    <name type="scientific">Henosepilachna vigintioctopunctata</name>
    <dbReference type="NCBI Taxonomy" id="420089"/>
    <lineage>
        <taxon>Eukaryota</taxon>
        <taxon>Metazoa</taxon>
        <taxon>Ecdysozoa</taxon>
        <taxon>Arthropoda</taxon>
        <taxon>Hexapoda</taxon>
        <taxon>Insecta</taxon>
        <taxon>Pterygota</taxon>
        <taxon>Neoptera</taxon>
        <taxon>Endopterygota</taxon>
        <taxon>Coleoptera</taxon>
        <taxon>Polyphaga</taxon>
        <taxon>Cucujiformia</taxon>
        <taxon>Coccinelloidea</taxon>
        <taxon>Coccinellidae</taxon>
        <taxon>Epilachninae</taxon>
        <taxon>Epilachnini</taxon>
        <taxon>Henosepilachna</taxon>
    </lineage>
</organism>
<dbReference type="EMBL" id="JARQZJ010000127">
    <property type="protein sequence ID" value="KAK9891252.1"/>
    <property type="molecule type" value="Genomic_DNA"/>
</dbReference>
<dbReference type="CDD" id="cd20341">
    <property type="entry name" value="BRcat_RBR_RNF14"/>
    <property type="match status" value="1"/>
</dbReference>
<comment type="pathway">
    <text evidence="2">Protein modification; protein ubiquitination.</text>
</comment>
<dbReference type="PROSITE" id="PS50089">
    <property type="entry name" value="ZF_RING_2"/>
    <property type="match status" value="1"/>
</dbReference>
<dbReference type="PROSITE" id="PS50908">
    <property type="entry name" value="RWD"/>
    <property type="match status" value="1"/>
</dbReference>
<reference evidence="15 16" key="1">
    <citation type="submission" date="2023-03" db="EMBL/GenBank/DDBJ databases">
        <title>Genome insight into feeding habits of ladybird beetles.</title>
        <authorList>
            <person name="Li H.-S."/>
            <person name="Huang Y.-H."/>
            <person name="Pang H."/>
        </authorList>
    </citation>
    <scope>NUCLEOTIDE SEQUENCE [LARGE SCALE GENOMIC DNA]</scope>
    <source>
        <strain evidence="15">SYSU_2023b</strain>
        <tissue evidence="15">Whole body</tissue>
    </source>
</reference>
<evidence type="ECO:0000313" key="16">
    <source>
        <dbReference type="Proteomes" id="UP001431783"/>
    </source>
</evidence>
<dbReference type="Gene3D" id="3.10.110.10">
    <property type="entry name" value="Ubiquitin Conjugating Enzyme"/>
    <property type="match status" value="1"/>
</dbReference>
<evidence type="ECO:0000259" key="13">
    <source>
        <dbReference type="PROSITE" id="PS50908"/>
    </source>
</evidence>
<evidence type="ECO:0000259" key="12">
    <source>
        <dbReference type="PROSITE" id="PS50089"/>
    </source>
</evidence>
<feature type="domain" description="RWD" evidence="13">
    <location>
        <begin position="8"/>
        <end position="134"/>
    </location>
</feature>
<evidence type="ECO:0000256" key="3">
    <source>
        <dbReference type="ARBA" id="ARBA00012251"/>
    </source>
</evidence>
<keyword evidence="6" id="KW-0677">Repeat</keyword>
<dbReference type="FunFam" id="3.30.40.10:FF:000137">
    <property type="entry name" value="RanBP-type and C3HC4-type zinc finger-containing protein 1"/>
    <property type="match status" value="1"/>
</dbReference>
<dbReference type="Gene3D" id="1.20.120.1750">
    <property type="match status" value="1"/>
</dbReference>
<dbReference type="CDD" id="cd23820">
    <property type="entry name" value="RWD_RNF14"/>
    <property type="match status" value="1"/>
</dbReference>
<evidence type="ECO:0000256" key="11">
    <source>
        <dbReference type="PROSITE-ProRule" id="PRU00175"/>
    </source>
</evidence>